<dbReference type="RefSeq" id="WP_257125078.1">
    <property type="nucleotide sequence ID" value="NZ_CP102173.1"/>
</dbReference>
<feature type="transmembrane region" description="Helical" evidence="1">
    <location>
        <begin position="445"/>
        <end position="468"/>
    </location>
</feature>
<evidence type="ECO:0000313" key="4">
    <source>
        <dbReference type="EMBL" id="UUP13935.1"/>
    </source>
</evidence>
<evidence type="ECO:0000259" key="2">
    <source>
        <dbReference type="Pfam" id="PF24672"/>
    </source>
</evidence>
<dbReference type="InterPro" id="IPR056071">
    <property type="entry name" value="DUF7654"/>
</dbReference>
<evidence type="ECO:0000259" key="3">
    <source>
        <dbReference type="Pfam" id="PF24677"/>
    </source>
</evidence>
<feature type="transmembrane region" description="Helical" evidence="1">
    <location>
        <begin position="163"/>
        <end position="181"/>
    </location>
</feature>
<organism evidence="4 5">
    <name type="scientific">Aeromicrobium wangtongii</name>
    <dbReference type="NCBI Taxonomy" id="2969247"/>
    <lineage>
        <taxon>Bacteria</taxon>
        <taxon>Bacillati</taxon>
        <taxon>Actinomycetota</taxon>
        <taxon>Actinomycetes</taxon>
        <taxon>Propionibacteriales</taxon>
        <taxon>Nocardioidaceae</taxon>
        <taxon>Aeromicrobium</taxon>
    </lineage>
</organism>
<feature type="transmembrane region" description="Helical" evidence="1">
    <location>
        <begin position="376"/>
        <end position="394"/>
    </location>
</feature>
<feature type="domain" description="DUF7657" evidence="3">
    <location>
        <begin position="27"/>
        <end position="429"/>
    </location>
</feature>
<feature type="transmembrane region" description="Helical" evidence="1">
    <location>
        <begin position="139"/>
        <end position="158"/>
    </location>
</feature>
<dbReference type="Pfam" id="PF24672">
    <property type="entry name" value="DUF7654"/>
    <property type="match status" value="1"/>
</dbReference>
<feature type="transmembrane region" description="Helical" evidence="1">
    <location>
        <begin position="265"/>
        <end position="287"/>
    </location>
</feature>
<name>A0ABY5M702_9ACTN</name>
<gene>
    <name evidence="4" type="ORF">NQV15_01085</name>
</gene>
<feature type="domain" description="DUF7654" evidence="2">
    <location>
        <begin position="528"/>
        <end position="667"/>
    </location>
</feature>
<accession>A0ABY5M702</accession>
<feature type="transmembrane region" description="Helical" evidence="1">
    <location>
        <begin position="187"/>
        <end position="204"/>
    </location>
</feature>
<evidence type="ECO:0000313" key="5">
    <source>
        <dbReference type="Proteomes" id="UP001316184"/>
    </source>
</evidence>
<feature type="transmembrane region" description="Helical" evidence="1">
    <location>
        <begin position="480"/>
        <end position="497"/>
    </location>
</feature>
<feature type="transmembrane region" description="Helical" evidence="1">
    <location>
        <begin position="504"/>
        <end position="523"/>
    </location>
</feature>
<evidence type="ECO:0000256" key="1">
    <source>
        <dbReference type="SAM" id="Phobius"/>
    </source>
</evidence>
<feature type="transmembrane region" description="Helical" evidence="1">
    <location>
        <begin position="23"/>
        <end position="43"/>
    </location>
</feature>
<keyword evidence="5" id="KW-1185">Reference proteome</keyword>
<feature type="transmembrane region" description="Helical" evidence="1">
    <location>
        <begin position="234"/>
        <end position="253"/>
    </location>
</feature>
<keyword evidence="1" id="KW-0812">Transmembrane</keyword>
<keyword evidence="1" id="KW-0472">Membrane</keyword>
<reference evidence="4 5" key="1">
    <citation type="submission" date="2022-08" db="EMBL/GenBank/DDBJ databases">
        <title>novel species in genus Aeromicrobium.</title>
        <authorList>
            <person name="Ye L."/>
        </authorList>
    </citation>
    <scope>NUCLEOTIDE SEQUENCE [LARGE SCALE GENOMIC DNA]</scope>
    <source>
        <strain evidence="5">zg-Y1379</strain>
    </source>
</reference>
<dbReference type="Pfam" id="PF24677">
    <property type="entry name" value="DUF7657"/>
    <property type="match status" value="1"/>
</dbReference>
<keyword evidence="1" id="KW-1133">Transmembrane helix</keyword>
<dbReference type="InterPro" id="IPR056074">
    <property type="entry name" value="DUF7657"/>
</dbReference>
<evidence type="ECO:0008006" key="6">
    <source>
        <dbReference type="Google" id="ProtNLM"/>
    </source>
</evidence>
<feature type="transmembrane region" description="Helical" evidence="1">
    <location>
        <begin position="346"/>
        <end position="364"/>
    </location>
</feature>
<dbReference type="EMBL" id="CP102173">
    <property type="protein sequence ID" value="UUP13935.1"/>
    <property type="molecule type" value="Genomic_DNA"/>
</dbReference>
<feature type="transmembrane region" description="Helical" evidence="1">
    <location>
        <begin position="414"/>
        <end position="433"/>
    </location>
</feature>
<sequence>MLTRTRFDQMVEPAPDGLPNRRVVLVPLLLLFLLFAGLVGAGISGTSSGEFQKAFSSGDDSRLVLGASRDIRSDEWFVQTPWTISQVEQGLPRTNGTFPGGMDSTVQHDMPSKDWSTAFRPHLWGFFALPLDQAMAFKWWLPGFSMIAAGFLFMVTLLPRRPIGSMAMAVGFFFAPFFQWWSLSITYWPVAWALVTMAAVVWLLKRPRSKPAWVLSALSGYLVITTGTGVYVPFIVPAGLAVVFFAVGAVLQGGRSEGSTVRQRLLRLWPLVAAGGVAVIVMGVWAATRWKTIELFTGTVYPGARLEPPGGAQSWYAVRSVFGAVAAKDWLNDDAVALLGVNRSEASSFFLPGLFIIPVLLWLLVHRWRSRRQVDWVVLGSLMALTLFLAYLFLPGWDPLAHLLFLDRSTPTRMRLGLGLVSLLLVVVAAWRVDQLRRADATTRVPWLIVIGSAALAAAANISLLVYLGKDGGSPYSPSTVVVLVAAAYVLVVAFLARGWFTAGALVFLALSMVSAAWVNPVYRGVYDLNDTKIVKTAKALDPDREGTWVGVGMHSGAALVESGLTGYSGFQSAPPPLMWSQIDPEGRYEQLWNRLALVLWYGGEGEPVPTNPGLDQIHVNFDSCSDFAQKHVTNVLSEAPLDQRCLRLVETVKQGKLQFWIYDVTKRDPA</sequence>
<feature type="transmembrane region" description="Helical" evidence="1">
    <location>
        <begin position="211"/>
        <end position="228"/>
    </location>
</feature>
<proteinExistence type="predicted"/>
<dbReference type="Proteomes" id="UP001316184">
    <property type="component" value="Chromosome"/>
</dbReference>
<protein>
    <recommendedName>
        <fullName evidence="6">Glycosyltransferase RgtA/B/C/D-like domain-containing protein</fullName>
    </recommendedName>
</protein>